<evidence type="ECO:0000313" key="1">
    <source>
        <dbReference type="EMBL" id="OXS37923.1"/>
    </source>
</evidence>
<reference evidence="1 2" key="1">
    <citation type="submission" date="2016-03" db="EMBL/GenBank/DDBJ databases">
        <title>Sequencing of Lactobacillus Species from Commercial Turkeys.</title>
        <authorList>
            <person name="Johnson T.J."/>
            <person name="Youmans B.P."/>
            <person name="Case K.A."/>
        </authorList>
    </citation>
    <scope>NUCLEOTIDE SEQUENCE [LARGE SCALE GENOMIC DNA]</scope>
    <source>
        <strain evidence="1 2">UMNLA1</strain>
    </source>
</reference>
<dbReference type="EMBL" id="LUGO01000086">
    <property type="protein sequence ID" value="OXS37923.1"/>
    <property type="molecule type" value="Genomic_DNA"/>
</dbReference>
<gene>
    <name evidence="1" type="ORF">AYP69_01295</name>
</gene>
<name>A0A231QG55_9LACO</name>
<comment type="caution">
    <text evidence="1">The sequence shown here is derived from an EMBL/GenBank/DDBJ whole genome shotgun (WGS) entry which is preliminary data.</text>
</comment>
<protein>
    <submittedName>
        <fullName evidence="1">Uncharacterized protein</fullName>
    </submittedName>
</protein>
<sequence>MENNLFAATMLGCGTNDLNGFFAKLDKYEDTVFFDDEDFSYQKIVKNVRYAWNGKFTIDTLNIVLDEMAVESALKQVESSEEFRLAIWDGFNGYYNIHDNAKEFWFDNVKQLQTFEEWEEFANLLGL</sequence>
<proteinExistence type="predicted"/>
<dbReference type="RefSeq" id="WP_089144754.1">
    <property type="nucleotide sequence ID" value="NZ_LUGD01000075.1"/>
</dbReference>
<evidence type="ECO:0000313" key="2">
    <source>
        <dbReference type="Proteomes" id="UP000215261"/>
    </source>
</evidence>
<accession>A0A231QG55</accession>
<dbReference type="Proteomes" id="UP000215261">
    <property type="component" value="Unassembled WGS sequence"/>
</dbReference>
<dbReference type="AlphaFoldDB" id="A0A231QG55"/>
<organism evidence="1 2">
    <name type="scientific">Ligilactobacillus agilis</name>
    <dbReference type="NCBI Taxonomy" id="1601"/>
    <lineage>
        <taxon>Bacteria</taxon>
        <taxon>Bacillati</taxon>
        <taxon>Bacillota</taxon>
        <taxon>Bacilli</taxon>
        <taxon>Lactobacillales</taxon>
        <taxon>Lactobacillaceae</taxon>
        <taxon>Ligilactobacillus</taxon>
    </lineage>
</organism>